<dbReference type="AlphaFoldDB" id="D6WEW7"/>
<name>D6WEW7_TRICA</name>
<protein>
    <submittedName>
        <fullName evidence="2">Uncharacterized protein</fullName>
    </submittedName>
</protein>
<dbReference type="HOGENOM" id="CLU_2500824_0_0_1"/>
<reference evidence="2 3" key="2">
    <citation type="journal article" date="2010" name="Nucleic Acids Res.">
        <title>BeetleBase in 2010: revisions to provide comprehensive genomic information for Tribolium castaneum.</title>
        <authorList>
            <person name="Kim H.S."/>
            <person name="Murphy T."/>
            <person name="Xia J."/>
            <person name="Caragea D."/>
            <person name="Park Y."/>
            <person name="Beeman R.W."/>
            <person name="Lorenzen M.D."/>
            <person name="Butcher S."/>
            <person name="Manak J.R."/>
            <person name="Brown S.J."/>
        </authorList>
    </citation>
    <scope>GENOME REANNOTATION</scope>
    <source>
        <strain evidence="2 3">Georgia GA2</strain>
    </source>
</reference>
<gene>
    <name evidence="2" type="primary">GLEAN_03162</name>
    <name evidence="2" type="ORF">TcasGA2_TC003162</name>
</gene>
<sequence>METYGALKAGLRCEVNSCTSLILSAGDDRTAAAKRKKTRSQSPSPDLRGFGSPSTVSEISWRVQVRLRNVMCDDYISVGAILTTAD</sequence>
<evidence type="ECO:0000313" key="3">
    <source>
        <dbReference type="Proteomes" id="UP000007266"/>
    </source>
</evidence>
<dbReference type="Proteomes" id="UP000007266">
    <property type="component" value="Linkage group 3"/>
</dbReference>
<feature type="region of interest" description="Disordered" evidence="1">
    <location>
        <begin position="28"/>
        <end position="54"/>
    </location>
</feature>
<evidence type="ECO:0000256" key="1">
    <source>
        <dbReference type="SAM" id="MobiDB-lite"/>
    </source>
</evidence>
<accession>D6WEW7</accession>
<dbReference type="InParanoid" id="D6WEW7"/>
<keyword evidence="3" id="KW-1185">Reference proteome</keyword>
<evidence type="ECO:0000313" key="2">
    <source>
        <dbReference type="EMBL" id="EFA00324.1"/>
    </source>
</evidence>
<reference evidence="2 3" key="1">
    <citation type="journal article" date="2008" name="Nature">
        <title>The genome of the model beetle and pest Tribolium castaneum.</title>
        <authorList>
            <consortium name="Tribolium Genome Sequencing Consortium"/>
            <person name="Richards S."/>
            <person name="Gibbs R.A."/>
            <person name="Weinstock G.M."/>
            <person name="Brown S.J."/>
            <person name="Denell R."/>
            <person name="Beeman R.W."/>
            <person name="Gibbs R."/>
            <person name="Beeman R.W."/>
            <person name="Brown S.J."/>
            <person name="Bucher G."/>
            <person name="Friedrich M."/>
            <person name="Grimmelikhuijzen C.J."/>
            <person name="Klingler M."/>
            <person name="Lorenzen M."/>
            <person name="Richards S."/>
            <person name="Roth S."/>
            <person name="Schroder R."/>
            <person name="Tautz D."/>
            <person name="Zdobnov E.M."/>
            <person name="Muzny D."/>
            <person name="Gibbs R.A."/>
            <person name="Weinstock G.M."/>
            <person name="Attaway T."/>
            <person name="Bell S."/>
            <person name="Buhay C.J."/>
            <person name="Chandrabose M.N."/>
            <person name="Chavez D."/>
            <person name="Clerk-Blankenburg K.P."/>
            <person name="Cree A."/>
            <person name="Dao M."/>
            <person name="Davis C."/>
            <person name="Chacko J."/>
            <person name="Dinh H."/>
            <person name="Dugan-Rocha S."/>
            <person name="Fowler G."/>
            <person name="Garner T.T."/>
            <person name="Garnes J."/>
            <person name="Gnirke A."/>
            <person name="Hawes A."/>
            <person name="Hernandez J."/>
            <person name="Hines S."/>
            <person name="Holder M."/>
            <person name="Hume J."/>
            <person name="Jhangiani S.N."/>
            <person name="Joshi V."/>
            <person name="Khan Z.M."/>
            <person name="Jackson L."/>
            <person name="Kovar C."/>
            <person name="Kowis A."/>
            <person name="Lee S."/>
            <person name="Lewis L.R."/>
            <person name="Margolis J."/>
            <person name="Morgan M."/>
            <person name="Nazareth L.V."/>
            <person name="Nguyen N."/>
            <person name="Okwuonu G."/>
            <person name="Parker D."/>
            <person name="Richards S."/>
            <person name="Ruiz S.J."/>
            <person name="Santibanez J."/>
            <person name="Savard J."/>
            <person name="Scherer S.E."/>
            <person name="Schneider B."/>
            <person name="Sodergren E."/>
            <person name="Tautz D."/>
            <person name="Vattahil S."/>
            <person name="Villasana D."/>
            <person name="White C.S."/>
            <person name="Wright R."/>
            <person name="Park Y."/>
            <person name="Beeman R.W."/>
            <person name="Lord J."/>
            <person name="Oppert B."/>
            <person name="Lorenzen M."/>
            <person name="Brown S."/>
            <person name="Wang L."/>
            <person name="Savard J."/>
            <person name="Tautz D."/>
            <person name="Richards S."/>
            <person name="Weinstock G."/>
            <person name="Gibbs R.A."/>
            <person name="Liu Y."/>
            <person name="Worley K."/>
            <person name="Weinstock G."/>
            <person name="Elsik C.G."/>
            <person name="Reese J.T."/>
            <person name="Elhaik E."/>
            <person name="Landan G."/>
            <person name="Graur D."/>
            <person name="Arensburger P."/>
            <person name="Atkinson P."/>
            <person name="Beeman R.W."/>
            <person name="Beidler J."/>
            <person name="Brown S.J."/>
            <person name="Demuth J.P."/>
            <person name="Drury D.W."/>
            <person name="Du Y.Z."/>
            <person name="Fujiwara H."/>
            <person name="Lorenzen M."/>
            <person name="Maselli V."/>
            <person name="Osanai M."/>
            <person name="Park Y."/>
            <person name="Robertson H.M."/>
            <person name="Tu Z."/>
            <person name="Wang J.J."/>
            <person name="Wang S."/>
            <person name="Richards S."/>
            <person name="Song H."/>
            <person name="Zhang L."/>
            <person name="Sodergren E."/>
            <person name="Werner D."/>
            <person name="Stanke M."/>
            <person name="Morgenstern B."/>
            <person name="Solovyev V."/>
            <person name="Kosarev P."/>
            <person name="Brown G."/>
            <person name="Chen H.C."/>
            <person name="Ermolaeva O."/>
            <person name="Hlavina W."/>
            <person name="Kapustin Y."/>
            <person name="Kiryutin B."/>
            <person name="Kitts P."/>
            <person name="Maglott D."/>
            <person name="Pruitt K."/>
            <person name="Sapojnikov V."/>
            <person name="Souvorov A."/>
            <person name="Mackey A.J."/>
            <person name="Waterhouse R.M."/>
            <person name="Wyder S."/>
            <person name="Zdobnov E.M."/>
            <person name="Zdobnov E.M."/>
            <person name="Wyder S."/>
            <person name="Kriventseva E.V."/>
            <person name="Kadowaki T."/>
            <person name="Bork P."/>
            <person name="Aranda M."/>
            <person name="Bao R."/>
            <person name="Beermann A."/>
            <person name="Berns N."/>
            <person name="Bolognesi R."/>
            <person name="Bonneton F."/>
            <person name="Bopp D."/>
            <person name="Brown S.J."/>
            <person name="Bucher G."/>
            <person name="Butts T."/>
            <person name="Chaumot A."/>
            <person name="Denell R.E."/>
            <person name="Ferrier D.E."/>
            <person name="Friedrich M."/>
            <person name="Gordon C.M."/>
            <person name="Jindra M."/>
            <person name="Klingler M."/>
            <person name="Lan Q."/>
            <person name="Lattorff H.M."/>
            <person name="Laudet V."/>
            <person name="von Levetsow C."/>
            <person name="Liu Z."/>
            <person name="Lutz R."/>
            <person name="Lynch J.A."/>
            <person name="da Fonseca R.N."/>
            <person name="Posnien N."/>
            <person name="Reuter R."/>
            <person name="Roth S."/>
            <person name="Savard J."/>
            <person name="Schinko J.B."/>
            <person name="Schmitt C."/>
            <person name="Schoppmeier M."/>
            <person name="Schroder R."/>
            <person name="Shippy T.D."/>
            <person name="Simonnet F."/>
            <person name="Marques-Souza H."/>
            <person name="Tautz D."/>
            <person name="Tomoyasu Y."/>
            <person name="Trauner J."/>
            <person name="Van der Zee M."/>
            <person name="Vervoort M."/>
            <person name="Wittkopp N."/>
            <person name="Wimmer E.A."/>
            <person name="Yang X."/>
            <person name="Jones A.K."/>
            <person name="Sattelle D.B."/>
            <person name="Ebert P.R."/>
            <person name="Nelson D."/>
            <person name="Scott J.G."/>
            <person name="Beeman R.W."/>
            <person name="Muthukrishnan S."/>
            <person name="Kramer K.J."/>
            <person name="Arakane Y."/>
            <person name="Beeman R.W."/>
            <person name="Zhu Q."/>
            <person name="Hogenkamp D."/>
            <person name="Dixit R."/>
            <person name="Oppert B."/>
            <person name="Jiang H."/>
            <person name="Zou Z."/>
            <person name="Marshall J."/>
            <person name="Elpidina E."/>
            <person name="Vinokurov K."/>
            <person name="Oppert C."/>
            <person name="Zou Z."/>
            <person name="Evans J."/>
            <person name="Lu Z."/>
            <person name="Zhao P."/>
            <person name="Sumathipala N."/>
            <person name="Altincicek B."/>
            <person name="Vilcinskas A."/>
            <person name="Williams M."/>
            <person name="Hultmark D."/>
            <person name="Hetru C."/>
            <person name="Jiang H."/>
            <person name="Grimmelikhuijzen C.J."/>
            <person name="Hauser F."/>
            <person name="Cazzamali G."/>
            <person name="Williamson M."/>
            <person name="Park Y."/>
            <person name="Li B."/>
            <person name="Tanaka Y."/>
            <person name="Predel R."/>
            <person name="Neupert S."/>
            <person name="Schachtner J."/>
            <person name="Verleyen P."/>
            <person name="Raible F."/>
            <person name="Bork P."/>
            <person name="Friedrich M."/>
            <person name="Walden K.K."/>
            <person name="Robertson H.M."/>
            <person name="Angeli S."/>
            <person name="Foret S."/>
            <person name="Bucher G."/>
            <person name="Schuetz S."/>
            <person name="Maleszka R."/>
            <person name="Wimmer E.A."/>
            <person name="Beeman R.W."/>
            <person name="Lorenzen M."/>
            <person name="Tomoyasu Y."/>
            <person name="Miller S.C."/>
            <person name="Grossmann D."/>
            <person name="Bucher G."/>
        </authorList>
    </citation>
    <scope>NUCLEOTIDE SEQUENCE [LARGE SCALE GENOMIC DNA]</scope>
    <source>
        <strain evidence="2 3">Georgia GA2</strain>
    </source>
</reference>
<proteinExistence type="predicted"/>
<dbReference type="EMBL" id="KQ971318">
    <property type="protein sequence ID" value="EFA00324.1"/>
    <property type="molecule type" value="Genomic_DNA"/>
</dbReference>
<organism evidence="2 3">
    <name type="scientific">Tribolium castaneum</name>
    <name type="common">Red flour beetle</name>
    <dbReference type="NCBI Taxonomy" id="7070"/>
    <lineage>
        <taxon>Eukaryota</taxon>
        <taxon>Metazoa</taxon>
        <taxon>Ecdysozoa</taxon>
        <taxon>Arthropoda</taxon>
        <taxon>Hexapoda</taxon>
        <taxon>Insecta</taxon>
        <taxon>Pterygota</taxon>
        <taxon>Neoptera</taxon>
        <taxon>Endopterygota</taxon>
        <taxon>Coleoptera</taxon>
        <taxon>Polyphaga</taxon>
        <taxon>Cucujiformia</taxon>
        <taxon>Tenebrionidae</taxon>
        <taxon>Tenebrionidae incertae sedis</taxon>
        <taxon>Tribolium</taxon>
    </lineage>
</organism>